<dbReference type="InterPro" id="IPR006497">
    <property type="entry name" value="Phage_lambda_VrpO_N"/>
</dbReference>
<feature type="domain" description="Bacteriophage lambda Replication protein O N-terminal" evidence="2">
    <location>
        <begin position="27"/>
        <end position="125"/>
    </location>
</feature>
<dbReference type="InterPro" id="IPR036388">
    <property type="entry name" value="WH-like_DNA-bd_sf"/>
</dbReference>
<dbReference type="Gene3D" id="1.10.10.10">
    <property type="entry name" value="Winged helix-like DNA-binding domain superfamily/Winged helix DNA-binding domain"/>
    <property type="match status" value="1"/>
</dbReference>
<accession>A0A1V3J6N6</accession>
<gene>
    <name evidence="3" type="ORF">BKK52_00835</name>
</gene>
<dbReference type="NCBIfam" id="TIGR01610">
    <property type="entry name" value="phage_O_Nterm"/>
    <property type="match status" value="1"/>
</dbReference>
<dbReference type="EMBL" id="MLHL01000006">
    <property type="protein sequence ID" value="OOF50726.1"/>
    <property type="molecule type" value="Genomic_DNA"/>
</dbReference>
<sequence>MSNVVRIEELRLQQVEKEKTERQGAKKVSVDDGFTAIPNELLKAILRSKVLGWKGSYLLATILKTLSWHKESDWFTHSQVCEMMNIEPTKYHINQLSAARKELIKERVLFESGKKTGVNLDVFKWEMINPEKVGSSRNNRDLVPEKVGSSRNNRDLVPEKVGNGYPEKVGNTKETITKEKINTPHTPQGENGESAGKNIFDVAQSSLSEKNSYVEQAENALAYYNEISKSHCQDNSPFLKILEPQKSRKGWTLDEIKLVIRWVFATWRTHSTPKPQNICRVTRFDGYLSDAVNWVETQGDLNFEDVIEAFNRIFKHRYEPVELNIITKRNILNLLPHLKNKSIDGFENYFNFYNETVSEYYDKFGFSFVMKPETLQKVREGAL</sequence>
<evidence type="ECO:0000313" key="3">
    <source>
        <dbReference type="EMBL" id="OOF50726.1"/>
    </source>
</evidence>
<name>A0A1V3J6N6_9PAST</name>
<evidence type="ECO:0000256" key="1">
    <source>
        <dbReference type="SAM" id="MobiDB-lite"/>
    </source>
</evidence>
<evidence type="ECO:0000313" key="4">
    <source>
        <dbReference type="Proteomes" id="UP000189161"/>
    </source>
</evidence>
<evidence type="ECO:0000259" key="2">
    <source>
        <dbReference type="Pfam" id="PF04492"/>
    </source>
</evidence>
<keyword evidence="4" id="KW-1185">Reference proteome</keyword>
<comment type="caution">
    <text evidence="3">The sequence shown here is derived from an EMBL/GenBank/DDBJ whole genome shotgun (WGS) entry which is preliminary data.</text>
</comment>
<organism evidence="3 4">
    <name type="scientific">Rodentibacter trehalosifermentans</name>
    <dbReference type="NCBI Taxonomy" id="1908263"/>
    <lineage>
        <taxon>Bacteria</taxon>
        <taxon>Pseudomonadati</taxon>
        <taxon>Pseudomonadota</taxon>
        <taxon>Gammaproteobacteria</taxon>
        <taxon>Pasteurellales</taxon>
        <taxon>Pasteurellaceae</taxon>
        <taxon>Rodentibacter</taxon>
    </lineage>
</organism>
<dbReference type="Proteomes" id="UP000189161">
    <property type="component" value="Unassembled WGS sequence"/>
</dbReference>
<dbReference type="Pfam" id="PF04492">
    <property type="entry name" value="Phage_rep_O"/>
    <property type="match status" value="1"/>
</dbReference>
<feature type="region of interest" description="Disordered" evidence="1">
    <location>
        <begin position="136"/>
        <end position="170"/>
    </location>
</feature>
<dbReference type="AlphaFoldDB" id="A0A1V3J6N6"/>
<dbReference type="GO" id="GO:0006260">
    <property type="term" value="P:DNA replication"/>
    <property type="evidence" value="ECO:0007669"/>
    <property type="project" value="InterPro"/>
</dbReference>
<protein>
    <recommendedName>
        <fullName evidence="2">Bacteriophage lambda Replication protein O N-terminal domain-containing protein</fullName>
    </recommendedName>
</protein>
<proteinExistence type="predicted"/>
<reference evidence="3 4" key="1">
    <citation type="submission" date="2016-10" db="EMBL/GenBank/DDBJ databases">
        <title>Rodentibacter gen. nov. and new species.</title>
        <authorList>
            <person name="Christensen H."/>
        </authorList>
    </citation>
    <scope>NUCLEOTIDE SEQUENCE [LARGE SCALE GENOMIC DNA]</scope>
    <source>
        <strain evidence="3 4">H1987082031</strain>
    </source>
</reference>